<dbReference type="EMBL" id="MJFZ01002717">
    <property type="protein sequence ID" value="RAW20540.1"/>
    <property type="molecule type" value="Genomic_DNA"/>
</dbReference>
<dbReference type="GO" id="GO:0006310">
    <property type="term" value="P:DNA recombination"/>
    <property type="evidence" value="ECO:0007669"/>
    <property type="project" value="UniProtKB-KW"/>
</dbReference>
<sequence>MPFSGVAMLLSGDFRQTLPVIPRAGPAEVIAASLTRSSLWRHFENIRHTTNMRVQTAIDDQTPEQVQVFADYLLRIGDGRHDTSPDLDRDFVEIPRDML</sequence>
<keyword evidence="1" id="KW-0234">DNA repair</keyword>
<evidence type="ECO:0000313" key="3">
    <source>
        <dbReference type="EMBL" id="RAW20540.1"/>
    </source>
</evidence>
<dbReference type="Pfam" id="PF05970">
    <property type="entry name" value="PIF1"/>
    <property type="match status" value="1"/>
</dbReference>
<dbReference type="GO" id="GO:0043139">
    <property type="term" value="F:5'-3' DNA helicase activity"/>
    <property type="evidence" value="ECO:0007669"/>
    <property type="project" value="UniProtKB-EC"/>
</dbReference>
<keyword evidence="1" id="KW-0233">DNA recombination</keyword>
<evidence type="ECO:0000259" key="2">
    <source>
        <dbReference type="Pfam" id="PF05970"/>
    </source>
</evidence>
<gene>
    <name evidence="3" type="ORF">PC110_g23018</name>
</gene>
<name>A0A329R7Z8_9STRA</name>
<dbReference type="OrthoDB" id="126875at2759"/>
<protein>
    <recommendedName>
        <fullName evidence="1">ATP-dependent DNA helicase</fullName>
        <ecNumber evidence="1">5.6.2.3</ecNumber>
    </recommendedName>
</protein>
<dbReference type="GO" id="GO:0000723">
    <property type="term" value="P:telomere maintenance"/>
    <property type="evidence" value="ECO:0007669"/>
    <property type="project" value="InterPro"/>
</dbReference>
<keyword evidence="1" id="KW-0347">Helicase</keyword>
<reference evidence="3 4" key="1">
    <citation type="submission" date="2018-01" db="EMBL/GenBank/DDBJ databases">
        <title>Draft genome of the strawberry crown rot pathogen Phytophthora cactorum.</title>
        <authorList>
            <person name="Armitage A.D."/>
            <person name="Lysoe E."/>
            <person name="Nellist C.F."/>
            <person name="Harrison R.J."/>
            <person name="Brurberg M.B."/>
        </authorList>
    </citation>
    <scope>NUCLEOTIDE SEQUENCE [LARGE SCALE GENOMIC DNA]</scope>
    <source>
        <strain evidence="3 4">10300</strain>
    </source>
</reference>
<keyword evidence="1" id="KW-0067">ATP-binding</keyword>
<dbReference type="Proteomes" id="UP000251314">
    <property type="component" value="Unassembled WGS sequence"/>
</dbReference>
<organism evidence="3 4">
    <name type="scientific">Phytophthora cactorum</name>
    <dbReference type="NCBI Taxonomy" id="29920"/>
    <lineage>
        <taxon>Eukaryota</taxon>
        <taxon>Sar</taxon>
        <taxon>Stramenopiles</taxon>
        <taxon>Oomycota</taxon>
        <taxon>Peronosporomycetes</taxon>
        <taxon>Peronosporales</taxon>
        <taxon>Peronosporaceae</taxon>
        <taxon>Phytophthora</taxon>
    </lineage>
</organism>
<keyword evidence="4" id="KW-1185">Reference proteome</keyword>
<dbReference type="PANTHER" id="PTHR10492">
    <property type="match status" value="1"/>
</dbReference>
<proteinExistence type="inferred from homology"/>
<keyword evidence="1" id="KW-0378">Hydrolase</keyword>
<accession>A0A329R7Z8</accession>
<keyword evidence="1" id="KW-0227">DNA damage</keyword>
<dbReference type="EC" id="5.6.2.3" evidence="1"/>
<dbReference type="VEuPathDB" id="FungiDB:PC110_g23018"/>
<comment type="cofactor">
    <cofactor evidence="1">
        <name>Mg(2+)</name>
        <dbReference type="ChEBI" id="CHEBI:18420"/>
    </cofactor>
</comment>
<evidence type="ECO:0000313" key="4">
    <source>
        <dbReference type="Proteomes" id="UP000251314"/>
    </source>
</evidence>
<dbReference type="GO" id="GO:0016887">
    <property type="term" value="F:ATP hydrolysis activity"/>
    <property type="evidence" value="ECO:0007669"/>
    <property type="project" value="RHEA"/>
</dbReference>
<dbReference type="PANTHER" id="PTHR10492:SF57">
    <property type="entry name" value="ATP-DEPENDENT DNA HELICASE"/>
    <property type="match status" value="1"/>
</dbReference>
<dbReference type="GO" id="GO:0006281">
    <property type="term" value="P:DNA repair"/>
    <property type="evidence" value="ECO:0007669"/>
    <property type="project" value="UniProtKB-KW"/>
</dbReference>
<comment type="similarity">
    <text evidence="1">Belongs to the helicase family.</text>
</comment>
<keyword evidence="1" id="KW-0547">Nucleotide-binding</keyword>
<dbReference type="STRING" id="29920.A0A329R7Z8"/>
<feature type="domain" description="DNA helicase Pif1-like DEAD-box helicase" evidence="2">
    <location>
        <begin position="2"/>
        <end position="83"/>
    </location>
</feature>
<dbReference type="InterPro" id="IPR010285">
    <property type="entry name" value="DNA_helicase_pif1-like_DEAD"/>
</dbReference>
<evidence type="ECO:0000256" key="1">
    <source>
        <dbReference type="RuleBase" id="RU363044"/>
    </source>
</evidence>
<dbReference type="GO" id="GO:0005524">
    <property type="term" value="F:ATP binding"/>
    <property type="evidence" value="ECO:0007669"/>
    <property type="project" value="UniProtKB-KW"/>
</dbReference>
<dbReference type="AlphaFoldDB" id="A0A329R7Z8"/>
<comment type="catalytic activity">
    <reaction evidence="1">
        <text>ATP + H2O = ADP + phosphate + H(+)</text>
        <dbReference type="Rhea" id="RHEA:13065"/>
        <dbReference type="ChEBI" id="CHEBI:15377"/>
        <dbReference type="ChEBI" id="CHEBI:15378"/>
        <dbReference type="ChEBI" id="CHEBI:30616"/>
        <dbReference type="ChEBI" id="CHEBI:43474"/>
        <dbReference type="ChEBI" id="CHEBI:456216"/>
        <dbReference type="EC" id="5.6.2.3"/>
    </reaction>
</comment>
<comment type="caution">
    <text evidence="3">The sequence shown here is derived from an EMBL/GenBank/DDBJ whole genome shotgun (WGS) entry which is preliminary data.</text>
</comment>